<dbReference type="EMBL" id="CP036433">
    <property type="protein sequence ID" value="QDU97382.1"/>
    <property type="molecule type" value="Genomic_DNA"/>
</dbReference>
<protein>
    <submittedName>
        <fullName evidence="2">Uncharacterized protein</fullName>
    </submittedName>
</protein>
<proteinExistence type="predicted"/>
<feature type="transmembrane region" description="Helical" evidence="1">
    <location>
        <begin position="54"/>
        <end position="75"/>
    </location>
</feature>
<accession>A0A518DZX1</accession>
<keyword evidence="1" id="KW-1133">Transmembrane helix</keyword>
<organism evidence="2 3">
    <name type="scientific">Lignipirellula cremea</name>
    <dbReference type="NCBI Taxonomy" id="2528010"/>
    <lineage>
        <taxon>Bacteria</taxon>
        <taxon>Pseudomonadati</taxon>
        <taxon>Planctomycetota</taxon>
        <taxon>Planctomycetia</taxon>
        <taxon>Pirellulales</taxon>
        <taxon>Pirellulaceae</taxon>
        <taxon>Lignipirellula</taxon>
    </lineage>
</organism>
<dbReference type="Proteomes" id="UP000317648">
    <property type="component" value="Chromosome"/>
</dbReference>
<feature type="transmembrane region" description="Helical" evidence="1">
    <location>
        <begin position="140"/>
        <end position="168"/>
    </location>
</feature>
<evidence type="ECO:0000313" key="2">
    <source>
        <dbReference type="EMBL" id="QDU97382.1"/>
    </source>
</evidence>
<feature type="transmembrane region" description="Helical" evidence="1">
    <location>
        <begin position="12"/>
        <end position="34"/>
    </location>
</feature>
<reference evidence="2 3" key="1">
    <citation type="submission" date="2019-02" db="EMBL/GenBank/DDBJ databases">
        <title>Deep-cultivation of Planctomycetes and their phenomic and genomic characterization uncovers novel biology.</title>
        <authorList>
            <person name="Wiegand S."/>
            <person name="Jogler M."/>
            <person name="Boedeker C."/>
            <person name="Pinto D."/>
            <person name="Vollmers J."/>
            <person name="Rivas-Marin E."/>
            <person name="Kohn T."/>
            <person name="Peeters S.H."/>
            <person name="Heuer A."/>
            <person name="Rast P."/>
            <person name="Oberbeckmann S."/>
            <person name="Bunk B."/>
            <person name="Jeske O."/>
            <person name="Meyerdierks A."/>
            <person name="Storesund J.E."/>
            <person name="Kallscheuer N."/>
            <person name="Luecker S."/>
            <person name="Lage O.M."/>
            <person name="Pohl T."/>
            <person name="Merkel B.J."/>
            <person name="Hornburger P."/>
            <person name="Mueller R.-W."/>
            <person name="Bruemmer F."/>
            <person name="Labrenz M."/>
            <person name="Spormann A.M."/>
            <person name="Op den Camp H."/>
            <person name="Overmann J."/>
            <person name="Amann R."/>
            <person name="Jetten M.S.M."/>
            <person name="Mascher T."/>
            <person name="Medema M.H."/>
            <person name="Devos D.P."/>
            <person name="Kaster A.-K."/>
            <person name="Ovreas L."/>
            <person name="Rohde M."/>
            <person name="Galperin M.Y."/>
            <person name="Jogler C."/>
        </authorList>
    </citation>
    <scope>NUCLEOTIDE SEQUENCE [LARGE SCALE GENOMIC DNA]</scope>
    <source>
        <strain evidence="2 3">Pla85_3_4</strain>
    </source>
</reference>
<evidence type="ECO:0000313" key="3">
    <source>
        <dbReference type="Proteomes" id="UP000317648"/>
    </source>
</evidence>
<dbReference type="KEGG" id="lcre:Pla8534_52280"/>
<dbReference type="AlphaFoldDB" id="A0A518DZX1"/>
<keyword evidence="1" id="KW-0812">Transmembrane</keyword>
<feature type="transmembrane region" description="Helical" evidence="1">
    <location>
        <begin position="96"/>
        <end position="120"/>
    </location>
</feature>
<gene>
    <name evidence="2" type="ORF">Pla8534_52280</name>
</gene>
<sequence>MEQFLTIDAFMVLGRLLGFSLGVILGSFIAAIWLRIAALWMGFGKVPYLSAYKSALVSSFVMFAINFSVGIQYGFTAGVSAQIHSAGRRYPPPIDFLSGWSPTFFLCSAMISLLLTAAIFCRTFPRQEDGARLSYVDSLALAAVYYALGVVCMMLIGLLTLGVIAALLKLAGP</sequence>
<name>A0A518DZX1_9BACT</name>
<dbReference type="RefSeq" id="WP_145056164.1">
    <property type="nucleotide sequence ID" value="NZ_CP036433.1"/>
</dbReference>
<keyword evidence="1" id="KW-0472">Membrane</keyword>
<evidence type="ECO:0000256" key="1">
    <source>
        <dbReference type="SAM" id="Phobius"/>
    </source>
</evidence>
<keyword evidence="3" id="KW-1185">Reference proteome</keyword>